<proteinExistence type="predicted"/>
<reference evidence="1 2" key="1">
    <citation type="submission" date="2016-01" db="EMBL/GenBank/DDBJ databases">
        <title>Genome Sequences of Twelve Sporeforming Bacillus Species Isolated from Foods.</title>
        <authorList>
            <person name="Berendsen E.M."/>
            <person name="Wells-Bennik M.H."/>
            <person name="Krawcyk A.O."/>
            <person name="De Jong A."/>
            <person name="Holsappel S."/>
            <person name="Eijlander R.T."/>
            <person name="Kuipers O.P."/>
        </authorList>
    </citation>
    <scope>NUCLEOTIDE SEQUENCE [LARGE SCALE GENOMIC DNA]</scope>
    <source>
        <strain evidence="1 2">B4099</strain>
    </source>
</reference>
<sequence>MAVEYRLIGNRKVYNSSFFLSWAIKAIFNWKTPFSKK</sequence>
<evidence type="ECO:0000313" key="1">
    <source>
        <dbReference type="EMBL" id="KYC64729.1"/>
    </source>
</evidence>
<dbReference type="PATRIC" id="fig|1398.25.peg.547"/>
<organism evidence="1 2">
    <name type="scientific">Heyndrickxia coagulans</name>
    <name type="common">Weizmannia coagulans</name>
    <dbReference type="NCBI Taxonomy" id="1398"/>
    <lineage>
        <taxon>Bacteria</taxon>
        <taxon>Bacillati</taxon>
        <taxon>Bacillota</taxon>
        <taxon>Bacilli</taxon>
        <taxon>Bacillales</taxon>
        <taxon>Bacillaceae</taxon>
        <taxon>Heyndrickxia</taxon>
    </lineage>
</organism>
<protein>
    <submittedName>
        <fullName evidence="1">Uncharacterized protein</fullName>
    </submittedName>
</protein>
<name>A0A150K560_HEYCO</name>
<comment type="caution">
    <text evidence="1">The sequence shown here is derived from an EMBL/GenBank/DDBJ whole genome shotgun (WGS) entry which is preliminary data.</text>
</comment>
<dbReference type="AlphaFoldDB" id="A0A150K560"/>
<gene>
    <name evidence="1" type="ORF">B4099_0170</name>
</gene>
<dbReference type="EMBL" id="LQYI01000096">
    <property type="protein sequence ID" value="KYC64729.1"/>
    <property type="molecule type" value="Genomic_DNA"/>
</dbReference>
<accession>A0A150K560</accession>
<dbReference type="Proteomes" id="UP000075304">
    <property type="component" value="Unassembled WGS sequence"/>
</dbReference>
<evidence type="ECO:0000313" key="2">
    <source>
        <dbReference type="Proteomes" id="UP000075304"/>
    </source>
</evidence>